<evidence type="ECO:0000313" key="3">
    <source>
        <dbReference type="EMBL" id="GFJ89020.1"/>
    </source>
</evidence>
<proteinExistence type="predicted"/>
<feature type="transmembrane region" description="Helical" evidence="2">
    <location>
        <begin position="35"/>
        <end position="53"/>
    </location>
</feature>
<comment type="caution">
    <text evidence="3">The sequence shown here is derived from an EMBL/GenBank/DDBJ whole genome shotgun (WGS) entry which is preliminary data.</text>
</comment>
<evidence type="ECO:0000256" key="2">
    <source>
        <dbReference type="SAM" id="Phobius"/>
    </source>
</evidence>
<reference evidence="3 4" key="1">
    <citation type="submission" date="2020-03" db="EMBL/GenBank/DDBJ databases">
        <title>Whole genome shotgun sequence of Phytohabitans rumicis NBRC 108638.</title>
        <authorList>
            <person name="Komaki H."/>
            <person name="Tamura T."/>
        </authorList>
    </citation>
    <scope>NUCLEOTIDE SEQUENCE [LARGE SCALE GENOMIC DNA]</scope>
    <source>
        <strain evidence="3 4">NBRC 108638</strain>
    </source>
</reference>
<gene>
    <name evidence="3" type="ORF">Prum_026620</name>
</gene>
<keyword evidence="2" id="KW-0472">Membrane</keyword>
<keyword evidence="2" id="KW-0812">Transmembrane</keyword>
<protein>
    <submittedName>
        <fullName evidence="3">Uncharacterized protein</fullName>
    </submittedName>
</protein>
<reference evidence="3 4" key="2">
    <citation type="submission" date="2020-03" db="EMBL/GenBank/DDBJ databases">
        <authorList>
            <person name="Ichikawa N."/>
            <person name="Kimura A."/>
            <person name="Kitahashi Y."/>
            <person name="Uohara A."/>
        </authorList>
    </citation>
    <scope>NUCLEOTIDE SEQUENCE [LARGE SCALE GENOMIC DNA]</scope>
    <source>
        <strain evidence="3 4">NBRC 108638</strain>
    </source>
</reference>
<feature type="region of interest" description="Disordered" evidence="1">
    <location>
        <begin position="151"/>
        <end position="195"/>
    </location>
</feature>
<dbReference type="EMBL" id="BLPG01000001">
    <property type="protein sequence ID" value="GFJ89020.1"/>
    <property type="molecule type" value="Genomic_DNA"/>
</dbReference>
<evidence type="ECO:0000256" key="1">
    <source>
        <dbReference type="SAM" id="MobiDB-lite"/>
    </source>
</evidence>
<evidence type="ECO:0000313" key="4">
    <source>
        <dbReference type="Proteomes" id="UP000482960"/>
    </source>
</evidence>
<organism evidence="3 4">
    <name type="scientific">Phytohabitans rumicis</name>
    <dbReference type="NCBI Taxonomy" id="1076125"/>
    <lineage>
        <taxon>Bacteria</taxon>
        <taxon>Bacillati</taxon>
        <taxon>Actinomycetota</taxon>
        <taxon>Actinomycetes</taxon>
        <taxon>Micromonosporales</taxon>
        <taxon>Micromonosporaceae</taxon>
    </lineage>
</organism>
<name>A0A6V8L0A6_9ACTN</name>
<keyword evidence="2" id="KW-1133">Transmembrane helix</keyword>
<keyword evidence="4" id="KW-1185">Reference proteome</keyword>
<sequence length="195" mass="21088">MRRTAVISSTVLCAALLGVATNVGSAQLPTDWAPYLWLAWPTAAVLAAVLIIAELRREHPEAAAGGPAAFYRRTLLQRVELYWVRNVLDRSVYHEARIELGLTAQVTGDHPWDIVVRGADGAARPVPAGTPIGSVFGDLNQSLLVLGHPGRARPRRCWSCSGRSSRRRGRTATSRSRSCSTSRPGRSSGSHWVTG</sequence>
<accession>A0A6V8L0A6</accession>
<feature type="compositionally biased region" description="Low complexity" evidence="1">
    <location>
        <begin position="171"/>
        <end position="195"/>
    </location>
</feature>
<dbReference type="Proteomes" id="UP000482960">
    <property type="component" value="Unassembled WGS sequence"/>
</dbReference>
<dbReference type="AlphaFoldDB" id="A0A6V8L0A6"/>
<dbReference type="RefSeq" id="WP_173076603.1">
    <property type="nucleotide sequence ID" value="NZ_BLPG01000001.1"/>
</dbReference>